<dbReference type="InterPro" id="IPR020094">
    <property type="entry name" value="TruA/RsuA/RluB/E/F_N"/>
</dbReference>
<dbReference type="InterPro" id="IPR000748">
    <property type="entry name" value="PsdUridine_synth_RsuA/RluB/E/F"/>
</dbReference>
<evidence type="ECO:0000313" key="8">
    <source>
        <dbReference type="Proteomes" id="UP001326715"/>
    </source>
</evidence>
<dbReference type="STRING" id="1004.SAMN05661012_03459"/>
<dbReference type="Pfam" id="PF00849">
    <property type="entry name" value="PseudoU_synth_2"/>
    <property type="match status" value="1"/>
</dbReference>
<dbReference type="Gene3D" id="3.30.70.1560">
    <property type="entry name" value="Alpha-L RNA-binding motif"/>
    <property type="match status" value="1"/>
</dbReference>
<feature type="domain" description="Pseudouridine synthase RsuA/RluA-like" evidence="4">
    <location>
        <begin position="4"/>
        <end position="154"/>
    </location>
</feature>
<dbReference type="EC" id="5.4.99.-" evidence="3"/>
<evidence type="ECO:0000256" key="2">
    <source>
        <dbReference type="ARBA" id="ARBA00023235"/>
    </source>
</evidence>
<proteinExistence type="inferred from homology"/>
<dbReference type="GO" id="GO:0003723">
    <property type="term" value="F:RNA binding"/>
    <property type="evidence" value="ECO:0007669"/>
    <property type="project" value="InterPro"/>
</dbReference>
<evidence type="ECO:0000313" key="5">
    <source>
        <dbReference type="EMBL" id="SFW67641.1"/>
    </source>
</evidence>
<reference evidence="6 8" key="2">
    <citation type="submission" date="2023-11" db="EMBL/GenBank/DDBJ databases">
        <title>MicrobeMod: A computational toolkit for identifying prokaryotic methylation and restriction-modification with nanopore sequencing.</title>
        <authorList>
            <person name="Crits-Christoph A."/>
            <person name="Kang S.C."/>
            <person name="Lee H."/>
            <person name="Ostrov N."/>
        </authorList>
    </citation>
    <scope>NUCLEOTIDE SEQUENCE [LARGE SCALE GENOMIC DNA]</scope>
    <source>
        <strain evidence="6 8">ATCC 23090</strain>
    </source>
</reference>
<keyword evidence="8" id="KW-1185">Reference proteome</keyword>
<dbReference type="Gene3D" id="3.30.70.580">
    <property type="entry name" value="Pseudouridine synthase I, catalytic domain, N-terminal subdomain"/>
    <property type="match status" value="1"/>
</dbReference>
<dbReference type="EMBL" id="CP140154">
    <property type="protein sequence ID" value="WQG90189.1"/>
    <property type="molecule type" value="Genomic_DNA"/>
</dbReference>
<evidence type="ECO:0000256" key="1">
    <source>
        <dbReference type="ARBA" id="ARBA00008348"/>
    </source>
</evidence>
<comment type="similarity">
    <text evidence="1 3">Belongs to the pseudouridine synthase RsuA family.</text>
</comment>
<dbReference type="RefSeq" id="WP_072362471.1">
    <property type="nucleotide sequence ID" value="NZ_CP139972.1"/>
</dbReference>
<dbReference type="Proteomes" id="UP001326715">
    <property type="component" value="Chromosome"/>
</dbReference>
<gene>
    <name evidence="5" type="ORF">SAMN05661012_03459</name>
    <name evidence="6" type="ORF">SR876_01670</name>
</gene>
<dbReference type="PANTHER" id="PTHR47683:SF2">
    <property type="entry name" value="RNA-BINDING S4 DOMAIN-CONTAINING PROTEIN"/>
    <property type="match status" value="1"/>
</dbReference>
<dbReference type="PROSITE" id="PS01149">
    <property type="entry name" value="PSI_RSU"/>
    <property type="match status" value="1"/>
</dbReference>
<dbReference type="InterPro" id="IPR018496">
    <property type="entry name" value="PsdUridine_synth_RsuA/RluB_CS"/>
</dbReference>
<reference evidence="5 7" key="1">
    <citation type="submission" date="2016-11" db="EMBL/GenBank/DDBJ databases">
        <authorList>
            <person name="Jaros S."/>
            <person name="Januszkiewicz K."/>
            <person name="Wedrychowicz H."/>
        </authorList>
    </citation>
    <scope>NUCLEOTIDE SEQUENCE [LARGE SCALE GENOMIC DNA]</scope>
    <source>
        <strain evidence="5 7">DSM 784</strain>
    </source>
</reference>
<protein>
    <recommendedName>
        <fullName evidence="3">Pseudouridine synthase</fullName>
        <ecNumber evidence="3">5.4.99.-</ecNumber>
    </recommendedName>
</protein>
<keyword evidence="2 3" id="KW-0413">Isomerase</keyword>
<dbReference type="GO" id="GO:0006364">
    <property type="term" value="P:rRNA processing"/>
    <property type="evidence" value="ECO:0007669"/>
    <property type="project" value="UniProtKB-ARBA"/>
</dbReference>
<dbReference type="OrthoDB" id="1012272at2"/>
<dbReference type="InterPro" id="IPR006145">
    <property type="entry name" value="PsdUridine_synth_RsuA/RluA"/>
</dbReference>
<evidence type="ECO:0000313" key="6">
    <source>
        <dbReference type="EMBL" id="WQG90189.1"/>
    </source>
</evidence>
<name>A0A1K1R6T1_9BACT</name>
<organism evidence="5 7">
    <name type="scientific">Chitinophaga sancti</name>
    <dbReference type="NCBI Taxonomy" id="1004"/>
    <lineage>
        <taxon>Bacteria</taxon>
        <taxon>Pseudomonadati</taxon>
        <taxon>Bacteroidota</taxon>
        <taxon>Chitinophagia</taxon>
        <taxon>Chitinophagales</taxon>
        <taxon>Chitinophagaceae</taxon>
        <taxon>Chitinophaga</taxon>
    </lineage>
</organism>
<dbReference type="InterPro" id="IPR020103">
    <property type="entry name" value="PsdUridine_synth_cat_dom_sf"/>
</dbReference>
<dbReference type="AlphaFoldDB" id="A0A1K1R6T1"/>
<dbReference type="GO" id="GO:0009982">
    <property type="term" value="F:pseudouridine synthase activity"/>
    <property type="evidence" value="ECO:0007669"/>
    <property type="project" value="InterPro"/>
</dbReference>
<dbReference type="PANTHER" id="PTHR47683">
    <property type="entry name" value="PSEUDOURIDINE SYNTHASE FAMILY PROTEIN-RELATED"/>
    <property type="match status" value="1"/>
</dbReference>
<dbReference type="EMBL" id="FPIZ01000010">
    <property type="protein sequence ID" value="SFW67641.1"/>
    <property type="molecule type" value="Genomic_DNA"/>
</dbReference>
<dbReference type="Proteomes" id="UP000183788">
    <property type="component" value="Unassembled WGS sequence"/>
</dbReference>
<evidence type="ECO:0000313" key="7">
    <source>
        <dbReference type="Proteomes" id="UP000183788"/>
    </source>
</evidence>
<dbReference type="InterPro" id="IPR042092">
    <property type="entry name" value="PsdUridine_s_RsuA/RluB/E/F_cat"/>
</dbReference>
<dbReference type="InterPro" id="IPR050343">
    <property type="entry name" value="RsuA_PseudoU_synthase"/>
</dbReference>
<evidence type="ECO:0000259" key="4">
    <source>
        <dbReference type="Pfam" id="PF00849"/>
    </source>
</evidence>
<evidence type="ECO:0000256" key="3">
    <source>
        <dbReference type="RuleBase" id="RU003887"/>
    </source>
</evidence>
<sequence length="199" mass="22738">MYRYFIINKPYDMVSQFVSPDKVHLLGELDYDFPEGIHAVGRLDNHSEGLLVLTTNKKVTRLLFESDQPHKRTYLVMVAKIMSPEALEQLRNGVTIRIKGGVDYVTPPCDVQIVEKPDNVGPRAHDLKEYLPRTWITITLTEGKFHQVRKMTAAVGHQTKRLIRISIEDLLLGDLQPGEVQEMDEETIFRLLKIEDAAG</sequence>
<dbReference type="SUPFAM" id="SSF55120">
    <property type="entry name" value="Pseudouridine synthase"/>
    <property type="match status" value="1"/>
</dbReference>
<dbReference type="GO" id="GO:0140098">
    <property type="term" value="F:catalytic activity, acting on RNA"/>
    <property type="evidence" value="ECO:0007669"/>
    <property type="project" value="UniProtKB-ARBA"/>
</dbReference>
<accession>A0A1K1R6T1</accession>
<dbReference type="NCBIfam" id="TIGR00093">
    <property type="entry name" value="pseudouridine synthase"/>
    <property type="match status" value="1"/>
</dbReference>
<dbReference type="GO" id="GO:0001522">
    <property type="term" value="P:pseudouridine synthesis"/>
    <property type="evidence" value="ECO:0007669"/>
    <property type="project" value="InterPro"/>
</dbReference>